<keyword evidence="6" id="KW-1015">Disulfide bond</keyword>
<evidence type="ECO:0000256" key="5">
    <source>
        <dbReference type="ARBA" id="ARBA00022917"/>
    </source>
</evidence>
<dbReference type="PANTHER" id="PTHR11960:SF8">
    <property type="entry name" value="EUKARYOTIC TRANSLATION INITIATION FACTOR 4E1-RELATED"/>
    <property type="match status" value="1"/>
</dbReference>
<evidence type="ECO:0000256" key="4">
    <source>
        <dbReference type="ARBA" id="ARBA00022884"/>
    </source>
</evidence>
<dbReference type="GO" id="GO:0000340">
    <property type="term" value="F:RNA 7-methylguanosine cap binding"/>
    <property type="evidence" value="ECO:0007669"/>
    <property type="project" value="TreeGrafter"/>
</dbReference>
<evidence type="ECO:0000256" key="1">
    <source>
        <dbReference type="ARBA" id="ARBA00009860"/>
    </source>
</evidence>
<dbReference type="STRING" id="1157962.A0A250XGZ4"/>
<dbReference type="InterPro" id="IPR001040">
    <property type="entry name" value="TIF_eIF_4E"/>
</dbReference>
<dbReference type="AlphaFoldDB" id="A0A250XGZ4"/>
<keyword evidence="3" id="KW-0810">Translation regulation</keyword>
<keyword evidence="12" id="KW-1185">Reference proteome</keyword>
<dbReference type="OrthoDB" id="590761at2759"/>
<accession>A0A250XGZ4</accession>
<evidence type="ECO:0000256" key="7">
    <source>
        <dbReference type="ARBA" id="ARBA00030245"/>
    </source>
</evidence>
<dbReference type="Gene3D" id="3.30.760.10">
    <property type="entry name" value="RNA Cap, Translation Initiation Factor Eif4e"/>
    <property type="match status" value="1"/>
</dbReference>
<sequence length="205" mass="23179">MADDTQGALPVGNNTDFSKKHPLECKWALWFDNPQTKQTTNKYGQTLRSVHTFDTVEDFWCLYNNIRTPSQLQPPATFYLFKEHIEPKWEDPKNASGGCWTASIPNKGQNSKTQLDAWWLNGVLACIGEQFSEGEEVCGIAVNIRPRGDRIELWTKTASNEAVQTIIGREIKQYLDIPDTLKIGYSVFSEKLVTGSGKGKDRYTV</sequence>
<evidence type="ECO:0000256" key="2">
    <source>
        <dbReference type="ARBA" id="ARBA00022540"/>
    </source>
</evidence>
<dbReference type="GO" id="GO:0006417">
    <property type="term" value="P:regulation of translation"/>
    <property type="evidence" value="ECO:0007669"/>
    <property type="project" value="UniProtKB-KW"/>
</dbReference>
<organism evidence="11 12">
    <name type="scientific">Chlamydomonas eustigma</name>
    <dbReference type="NCBI Taxonomy" id="1157962"/>
    <lineage>
        <taxon>Eukaryota</taxon>
        <taxon>Viridiplantae</taxon>
        <taxon>Chlorophyta</taxon>
        <taxon>core chlorophytes</taxon>
        <taxon>Chlorophyceae</taxon>
        <taxon>CS clade</taxon>
        <taxon>Chlamydomonadales</taxon>
        <taxon>Chlamydomonadaceae</taxon>
        <taxon>Chlamydomonas</taxon>
    </lineage>
</organism>
<keyword evidence="2 10" id="KW-0396">Initiation factor</keyword>
<evidence type="ECO:0000313" key="11">
    <source>
        <dbReference type="EMBL" id="GAX82296.1"/>
    </source>
</evidence>
<evidence type="ECO:0000256" key="10">
    <source>
        <dbReference type="RuleBase" id="RU004374"/>
    </source>
</evidence>
<evidence type="ECO:0000256" key="6">
    <source>
        <dbReference type="ARBA" id="ARBA00023157"/>
    </source>
</evidence>
<evidence type="ECO:0000256" key="9">
    <source>
        <dbReference type="ARBA" id="ARBA00041713"/>
    </source>
</evidence>
<dbReference type="EMBL" id="BEGY01000078">
    <property type="protein sequence ID" value="GAX82296.1"/>
    <property type="molecule type" value="Genomic_DNA"/>
</dbReference>
<proteinExistence type="inferred from homology"/>
<dbReference type="Proteomes" id="UP000232323">
    <property type="component" value="Unassembled WGS sequence"/>
</dbReference>
<dbReference type="GO" id="GO:0003743">
    <property type="term" value="F:translation initiation factor activity"/>
    <property type="evidence" value="ECO:0007669"/>
    <property type="project" value="UniProtKB-KW"/>
</dbReference>
<gene>
    <name evidence="11" type="ORF">CEUSTIGMA_g9725.t1</name>
</gene>
<name>A0A250XGZ4_9CHLO</name>
<dbReference type="SUPFAM" id="SSF55418">
    <property type="entry name" value="eIF4e-like"/>
    <property type="match status" value="1"/>
</dbReference>
<keyword evidence="4 10" id="KW-0694">RNA-binding</keyword>
<keyword evidence="5 10" id="KW-0648">Protein biosynthesis</keyword>
<dbReference type="InterPro" id="IPR023398">
    <property type="entry name" value="TIF_eIF4e-like"/>
</dbReference>
<comment type="caution">
    <text evidence="11">The sequence shown here is derived from an EMBL/GenBank/DDBJ whole genome shotgun (WGS) entry which is preliminary data.</text>
</comment>
<comment type="similarity">
    <text evidence="1 10">Belongs to the eukaryotic initiation factor 4E family.</text>
</comment>
<dbReference type="PANTHER" id="PTHR11960">
    <property type="entry name" value="EUKARYOTIC TRANSLATION INITIATION FACTOR 4E RELATED"/>
    <property type="match status" value="1"/>
</dbReference>
<evidence type="ECO:0000313" key="12">
    <source>
        <dbReference type="Proteomes" id="UP000232323"/>
    </source>
</evidence>
<evidence type="ECO:0000256" key="3">
    <source>
        <dbReference type="ARBA" id="ARBA00022845"/>
    </source>
</evidence>
<evidence type="ECO:0000256" key="8">
    <source>
        <dbReference type="ARBA" id="ARBA00032656"/>
    </source>
</evidence>
<dbReference type="GO" id="GO:0016281">
    <property type="term" value="C:eukaryotic translation initiation factor 4F complex"/>
    <property type="evidence" value="ECO:0007669"/>
    <property type="project" value="TreeGrafter"/>
</dbReference>
<dbReference type="FunFam" id="3.30.760.10:FF:000003">
    <property type="entry name" value="Eukaryotic translation initiation factor 4E"/>
    <property type="match status" value="1"/>
</dbReference>
<dbReference type="Pfam" id="PF01652">
    <property type="entry name" value="IF4E"/>
    <property type="match status" value="1"/>
</dbReference>
<reference evidence="11 12" key="1">
    <citation type="submission" date="2017-08" db="EMBL/GenBank/DDBJ databases">
        <title>Acidophilic green algal genome provides insights into adaptation to an acidic environment.</title>
        <authorList>
            <person name="Hirooka S."/>
            <person name="Hirose Y."/>
            <person name="Kanesaki Y."/>
            <person name="Higuchi S."/>
            <person name="Fujiwara T."/>
            <person name="Onuma R."/>
            <person name="Era A."/>
            <person name="Ohbayashi R."/>
            <person name="Uzuka A."/>
            <person name="Nozaki H."/>
            <person name="Yoshikawa H."/>
            <person name="Miyagishima S.Y."/>
        </authorList>
    </citation>
    <scope>NUCLEOTIDE SEQUENCE [LARGE SCALE GENOMIC DNA]</scope>
    <source>
        <strain evidence="11 12">NIES-2499</strain>
    </source>
</reference>
<protein>
    <recommendedName>
        <fullName evidence="8">eIF-4F 25 kDa subunit</fullName>
    </recommendedName>
    <alternativeName>
        <fullName evidence="9">eIF-4F p26 subunit</fullName>
    </alternativeName>
    <alternativeName>
        <fullName evidence="7">mRNA cap-binding protein</fullName>
    </alternativeName>
</protein>